<organism evidence="6 7">
    <name type="scientific">Cucurbita argyrosperma subsp. sororia</name>
    <dbReference type="NCBI Taxonomy" id="37648"/>
    <lineage>
        <taxon>Eukaryota</taxon>
        <taxon>Viridiplantae</taxon>
        <taxon>Streptophyta</taxon>
        <taxon>Embryophyta</taxon>
        <taxon>Tracheophyta</taxon>
        <taxon>Spermatophyta</taxon>
        <taxon>Magnoliopsida</taxon>
        <taxon>eudicotyledons</taxon>
        <taxon>Gunneridae</taxon>
        <taxon>Pentapetalae</taxon>
        <taxon>rosids</taxon>
        <taxon>fabids</taxon>
        <taxon>Cucurbitales</taxon>
        <taxon>Cucurbitaceae</taxon>
        <taxon>Cucurbiteae</taxon>
        <taxon>Cucurbita</taxon>
    </lineage>
</organism>
<name>A0AAV6LY35_9ROSI</name>
<dbReference type="Pfam" id="PF03060">
    <property type="entry name" value="NMO"/>
    <property type="match status" value="2"/>
</dbReference>
<evidence type="ECO:0000256" key="4">
    <source>
        <dbReference type="SAM" id="MobiDB-lite"/>
    </source>
</evidence>
<feature type="non-terminal residue" evidence="6">
    <location>
        <position position="1"/>
    </location>
</feature>
<dbReference type="InterPro" id="IPR004136">
    <property type="entry name" value="NMO"/>
</dbReference>
<accession>A0AAV6LY35</accession>
<dbReference type="AlphaFoldDB" id="A0AAV6LY35"/>
<evidence type="ECO:0000259" key="5">
    <source>
        <dbReference type="Pfam" id="PF06632"/>
    </source>
</evidence>
<keyword evidence="7" id="KW-1185">Reference proteome</keyword>
<keyword evidence="2" id="KW-0288">FMN</keyword>
<evidence type="ECO:0000256" key="3">
    <source>
        <dbReference type="ARBA" id="ARBA00023002"/>
    </source>
</evidence>
<protein>
    <submittedName>
        <fullName evidence="6">DNA repair protein XRCC4</fullName>
    </submittedName>
</protein>
<dbReference type="Proteomes" id="UP000685013">
    <property type="component" value="Chromosome 19"/>
</dbReference>
<dbReference type="CDD" id="cd04730">
    <property type="entry name" value="NPD_like"/>
    <property type="match status" value="1"/>
</dbReference>
<feature type="compositionally biased region" description="Basic and acidic residues" evidence="4">
    <location>
        <begin position="567"/>
        <end position="579"/>
    </location>
</feature>
<keyword evidence="1" id="KW-0285">Flavoprotein</keyword>
<evidence type="ECO:0000256" key="1">
    <source>
        <dbReference type="ARBA" id="ARBA00022630"/>
    </source>
</evidence>
<evidence type="ECO:0000313" key="7">
    <source>
        <dbReference type="Proteomes" id="UP000685013"/>
    </source>
</evidence>
<dbReference type="InterPro" id="IPR053961">
    <property type="entry name" value="XRCC4_N"/>
</dbReference>
<feature type="compositionally biased region" description="Acidic residues" evidence="4">
    <location>
        <begin position="580"/>
        <end position="589"/>
    </location>
</feature>
<dbReference type="EMBL" id="JAGKQH010000019">
    <property type="protein sequence ID" value="KAG6571850.1"/>
    <property type="molecule type" value="Genomic_DNA"/>
</dbReference>
<reference evidence="6 7" key="1">
    <citation type="journal article" date="2021" name="Hortic Res">
        <title>The domestication of Cucurbita argyrosperma as revealed by the genome of its wild relative.</title>
        <authorList>
            <person name="Barrera-Redondo J."/>
            <person name="Sanchez-de la Vega G."/>
            <person name="Aguirre-Liguori J.A."/>
            <person name="Castellanos-Morales G."/>
            <person name="Gutierrez-Guerrero Y.T."/>
            <person name="Aguirre-Dugua X."/>
            <person name="Aguirre-Planter E."/>
            <person name="Tenaillon M.I."/>
            <person name="Lira-Saade R."/>
            <person name="Eguiarte L.E."/>
        </authorList>
    </citation>
    <scope>NUCLEOTIDE SEQUENCE [LARGE SCALE GENOMIC DNA]</scope>
    <source>
        <strain evidence="6">JBR-2021</strain>
    </source>
</reference>
<dbReference type="Pfam" id="PF06632">
    <property type="entry name" value="XRCC4"/>
    <property type="match status" value="1"/>
</dbReference>
<sequence>MDSGGILGFRYGIVQAPLGPDISGPELVAAVANAGGLGLLRSPDWESPDYVRELIRKTRALTDKPFGVGVILAFPHEQNLKAILDEKVAVLQVYWGECSKDLVDQAHSAGVKIIPQVGSVEEASKAVDVGVDAIIVQGREAGGHVIGQEGLISILPRVVDIVGNEDIPIIAAGGISDSRGYVAALALGARGVCLGTRFVATEESHAHPAYKRKLVELDATDYTNIFGRARWPGAPQRVLQTPFYDDWKSLPANENESNQPVIGRSTINGLDIDVRRFAGTVPNATTKGDIESMAMYAGQGVGLIKEILPAGEVVRKLVEVSVPFQVLISLKLVWIDIFMLLSNLPPLAFSETKKSAMDAIRHTCLKLEVPTNAQPDGRVSIFVKGTWYQHRFDLSITDGLNAWTCHATEDEVRLRAEQWDQEPSDYVSLAERYLGFQQPDSVYGFADVGNGDKRLSWTFNKEGMKLEWRWKCRQASDNKTTTAGILDFLMDANIRLSEEVVRKTQSFEKLKVESEKCLAQSERICEEKVEFETALYAKFLNVLNTKKAKLREYRDQFPKQTTTSSKLKQDDEYSDKTESFDDDSDAEKN</sequence>
<proteinExistence type="predicted"/>
<feature type="domain" description="XRCC4 N-terminal" evidence="5">
    <location>
        <begin position="380"/>
        <end position="474"/>
    </location>
</feature>
<feature type="region of interest" description="Disordered" evidence="4">
    <location>
        <begin position="557"/>
        <end position="589"/>
    </location>
</feature>
<evidence type="ECO:0000256" key="2">
    <source>
        <dbReference type="ARBA" id="ARBA00022643"/>
    </source>
</evidence>
<comment type="caution">
    <text evidence="6">The sequence shown here is derived from an EMBL/GenBank/DDBJ whole genome shotgun (WGS) entry which is preliminary data.</text>
</comment>
<dbReference type="GO" id="GO:0018580">
    <property type="term" value="F:nitronate monooxygenase activity"/>
    <property type="evidence" value="ECO:0007669"/>
    <property type="project" value="InterPro"/>
</dbReference>
<dbReference type="PANTHER" id="PTHR32332">
    <property type="entry name" value="2-NITROPROPANE DIOXYGENASE"/>
    <property type="match status" value="1"/>
</dbReference>
<evidence type="ECO:0000313" key="6">
    <source>
        <dbReference type="EMBL" id="KAG6571850.1"/>
    </source>
</evidence>
<dbReference type="PANTHER" id="PTHR32332:SF20">
    <property type="entry name" value="2-NITROPROPANE DIOXYGENASE-LIKE PROTEIN"/>
    <property type="match status" value="1"/>
</dbReference>
<keyword evidence="3" id="KW-0560">Oxidoreductase</keyword>
<gene>
    <name evidence="6" type="primary">XRCC4</name>
    <name evidence="6" type="ORF">SDJN03_28578</name>
</gene>